<sequence length="871" mass="101891">MYNSKIKNPILKYFKEFQTDISGSIILVNPSTTSAPTSGIETNNVANQQPPIDLFQKDLSRPSYEELGKEQCGQQDDENIHKFQANEPLSNEHQELNISENVISTGRDQLMNTTMFDNIINDFEMQTNKSTQDLIEHIPGLYRLLDLYKDDGSNGLVDKIIISKDFLKKLCDNMAPSSYKSISEINYTKLNSISVRLIGCYGNRRLIAKLLLNLEIINQQIYELLIASQPSFDYSNKPFLRPGIYLLIVNPDFGLVIHWPEVGCYEENTPSQCKKNMTNLHRYLTKVTEHQLCLMSDEDLESFDWNLYNTDVDSDDDKGFCEFEVKKSQEVQEDFKIYPGFKVDLSDKIKTEIQNTHEDGVPLHPIVVESATNQSFVTRRLIKETSILQNFYLRAYGSELSQELQSRLQGRRLYIDRGSMTMKSLEILIIHGLKMEDELLESFPWNKLYDRYRPFEEFERNLSKISPSRENIFDISDKDLESTRSKYPDKEGQIEDVINKINSKNWNKLKSRYILTSTIIFDILEMNEVSASQVFYDMFKESESHNMFKEPDDKNQTLFSRFSVKGFKEISFIKFVSDIINSKNLLNIKSVQDLINSKNLTDIKSVQELIHFKNLSDYTTLQDLMNLKNISDEIFVRDLINSSYLGKYKSELIIIFLEEYKKWKVTLYNEIQKLLPKDSLIQLSLQLREEFELEKLKIESREFERLCNIIEEKYQNNGNLRMNIQSITVFNSCSNDLARIDNTFFFKHELEIIEPTQLQITICETSLDQSDIFHLHNEELYIPNPILLSYNNYIGQYDVNFQIDPAIYDFRSYSIKYFKTLNTDENVLIAINEPKELIAIYDTKKVLLNVYSFSDEQKYLYARNPNIQLLQ</sequence>
<dbReference type="EMBL" id="CAJVPP010001078">
    <property type="protein sequence ID" value="CAG8532591.1"/>
    <property type="molecule type" value="Genomic_DNA"/>
</dbReference>
<dbReference type="Proteomes" id="UP000789375">
    <property type="component" value="Unassembled WGS sequence"/>
</dbReference>
<gene>
    <name evidence="1" type="ORF">FMOSSE_LOCUS5581</name>
</gene>
<keyword evidence="2" id="KW-1185">Reference proteome</keyword>
<dbReference type="AlphaFoldDB" id="A0A9N9AJL4"/>
<reference evidence="1" key="1">
    <citation type="submission" date="2021-06" db="EMBL/GenBank/DDBJ databases">
        <authorList>
            <person name="Kallberg Y."/>
            <person name="Tangrot J."/>
            <person name="Rosling A."/>
        </authorList>
    </citation>
    <scope>NUCLEOTIDE SEQUENCE</scope>
    <source>
        <strain evidence="1">87-6 pot B 2015</strain>
    </source>
</reference>
<protein>
    <submittedName>
        <fullName evidence="1">11047_t:CDS:1</fullName>
    </submittedName>
</protein>
<name>A0A9N9AJL4_FUNMO</name>
<feature type="non-terminal residue" evidence="1">
    <location>
        <position position="1"/>
    </location>
</feature>
<proteinExistence type="predicted"/>
<organism evidence="1 2">
    <name type="scientific">Funneliformis mosseae</name>
    <name type="common">Endomycorrhizal fungus</name>
    <name type="synonym">Glomus mosseae</name>
    <dbReference type="NCBI Taxonomy" id="27381"/>
    <lineage>
        <taxon>Eukaryota</taxon>
        <taxon>Fungi</taxon>
        <taxon>Fungi incertae sedis</taxon>
        <taxon>Mucoromycota</taxon>
        <taxon>Glomeromycotina</taxon>
        <taxon>Glomeromycetes</taxon>
        <taxon>Glomerales</taxon>
        <taxon>Glomeraceae</taxon>
        <taxon>Funneliformis</taxon>
    </lineage>
</organism>
<comment type="caution">
    <text evidence="1">The sequence shown here is derived from an EMBL/GenBank/DDBJ whole genome shotgun (WGS) entry which is preliminary data.</text>
</comment>
<evidence type="ECO:0000313" key="1">
    <source>
        <dbReference type="EMBL" id="CAG8532591.1"/>
    </source>
</evidence>
<accession>A0A9N9AJL4</accession>
<evidence type="ECO:0000313" key="2">
    <source>
        <dbReference type="Proteomes" id="UP000789375"/>
    </source>
</evidence>